<evidence type="ECO:0000313" key="2">
    <source>
        <dbReference type="EMBL" id="GAA0712849.1"/>
    </source>
</evidence>
<keyword evidence="1" id="KW-0812">Transmembrane</keyword>
<reference evidence="3" key="1">
    <citation type="journal article" date="2019" name="Int. J. Syst. Evol. Microbiol.">
        <title>The Global Catalogue of Microorganisms (GCM) 10K type strain sequencing project: providing services to taxonomists for standard genome sequencing and annotation.</title>
        <authorList>
            <consortium name="The Broad Institute Genomics Platform"/>
            <consortium name="The Broad Institute Genome Sequencing Center for Infectious Disease"/>
            <person name="Wu L."/>
            <person name="Ma J."/>
        </authorList>
    </citation>
    <scope>NUCLEOTIDE SEQUENCE [LARGE SCALE GENOMIC DNA]</scope>
    <source>
        <strain evidence="3">JCM 15974</strain>
    </source>
</reference>
<keyword evidence="1" id="KW-1133">Transmembrane helix</keyword>
<gene>
    <name evidence="2" type="ORF">GCM10009430_03780</name>
</gene>
<proteinExistence type="predicted"/>
<organism evidence="2 3">
    <name type="scientific">Aquimarina litoralis</name>
    <dbReference type="NCBI Taxonomy" id="584605"/>
    <lineage>
        <taxon>Bacteria</taxon>
        <taxon>Pseudomonadati</taxon>
        <taxon>Bacteroidota</taxon>
        <taxon>Flavobacteriia</taxon>
        <taxon>Flavobacteriales</taxon>
        <taxon>Flavobacteriaceae</taxon>
        <taxon>Aquimarina</taxon>
    </lineage>
</organism>
<dbReference type="RefSeq" id="WP_343909967.1">
    <property type="nucleotide sequence ID" value="NZ_BAAAGE010000001.1"/>
</dbReference>
<keyword evidence="3" id="KW-1185">Reference proteome</keyword>
<evidence type="ECO:0000313" key="3">
    <source>
        <dbReference type="Proteomes" id="UP001501758"/>
    </source>
</evidence>
<protein>
    <submittedName>
        <fullName evidence="2">Uncharacterized protein</fullName>
    </submittedName>
</protein>
<dbReference type="Proteomes" id="UP001501758">
    <property type="component" value="Unassembled WGS sequence"/>
</dbReference>
<feature type="transmembrane region" description="Helical" evidence="1">
    <location>
        <begin position="38"/>
        <end position="56"/>
    </location>
</feature>
<name>A0ABP3TQR4_9FLAO</name>
<sequence length="65" mass="7922">MTSKLKFIILVLMHATFFYLFMSFNLRQLTLDIVWEKLHWHILVSLVYGVAMAYLFKINLRRKEE</sequence>
<evidence type="ECO:0000256" key="1">
    <source>
        <dbReference type="SAM" id="Phobius"/>
    </source>
</evidence>
<feature type="transmembrane region" description="Helical" evidence="1">
    <location>
        <begin position="7"/>
        <end position="26"/>
    </location>
</feature>
<keyword evidence="1" id="KW-0472">Membrane</keyword>
<dbReference type="EMBL" id="BAAAGE010000001">
    <property type="protein sequence ID" value="GAA0712849.1"/>
    <property type="molecule type" value="Genomic_DNA"/>
</dbReference>
<accession>A0ABP3TQR4</accession>
<comment type="caution">
    <text evidence="2">The sequence shown here is derived from an EMBL/GenBank/DDBJ whole genome shotgun (WGS) entry which is preliminary data.</text>
</comment>